<evidence type="ECO:0000256" key="7">
    <source>
        <dbReference type="ARBA" id="ARBA00022692"/>
    </source>
</evidence>
<feature type="transmembrane region" description="Helical" evidence="14">
    <location>
        <begin position="251"/>
        <end position="269"/>
    </location>
</feature>
<protein>
    <recommendedName>
        <fullName evidence="4">Phosphatidylglycerol lysyltransferase</fullName>
        <ecNumber evidence="3">2.3.2.3</ecNumber>
    </recommendedName>
    <alternativeName>
        <fullName evidence="12">Lysylphosphatidylglycerol synthase</fullName>
    </alternativeName>
</protein>
<feature type="transmembrane region" description="Helical" evidence="14">
    <location>
        <begin position="103"/>
        <end position="122"/>
    </location>
</feature>
<dbReference type="STRING" id="1280947.HY30_17880"/>
<comment type="caution">
    <text evidence="16">The sequence shown here is derived from an EMBL/GenBank/DDBJ whole genome shotgun (WGS) entry which is preliminary data.</text>
</comment>
<dbReference type="Pfam" id="PF09924">
    <property type="entry name" value="LPG_synthase_C"/>
    <property type="match status" value="1"/>
</dbReference>
<dbReference type="InterPro" id="IPR024320">
    <property type="entry name" value="LPG_synthase_C"/>
</dbReference>
<evidence type="ECO:0000256" key="8">
    <source>
        <dbReference type="ARBA" id="ARBA00022989"/>
    </source>
</evidence>
<feature type="transmembrane region" description="Helical" evidence="14">
    <location>
        <begin position="511"/>
        <end position="531"/>
    </location>
</feature>
<comment type="catalytic activity">
    <reaction evidence="13">
        <text>L-lysyl-tRNA(Lys) + a 1,2-diacyl-sn-glycero-3-phospho-(1'-sn-glycerol) = a 1,2-diacyl-sn-glycero-3-phospho-1'-(3'-O-L-lysyl)-sn-glycerol + tRNA(Lys)</text>
        <dbReference type="Rhea" id="RHEA:10668"/>
        <dbReference type="Rhea" id="RHEA-COMP:9696"/>
        <dbReference type="Rhea" id="RHEA-COMP:9697"/>
        <dbReference type="ChEBI" id="CHEBI:64716"/>
        <dbReference type="ChEBI" id="CHEBI:75792"/>
        <dbReference type="ChEBI" id="CHEBI:78442"/>
        <dbReference type="ChEBI" id="CHEBI:78529"/>
        <dbReference type="EC" id="2.3.2.3"/>
    </reaction>
</comment>
<feature type="transmembrane region" description="Helical" evidence="14">
    <location>
        <begin position="29"/>
        <end position="49"/>
    </location>
</feature>
<evidence type="ECO:0000256" key="2">
    <source>
        <dbReference type="ARBA" id="ARBA00008627"/>
    </source>
</evidence>
<comment type="similarity">
    <text evidence="2">Belongs to the LPG synthase family.</text>
</comment>
<feature type="transmembrane region" description="Helical" evidence="14">
    <location>
        <begin position="304"/>
        <end position="323"/>
    </location>
</feature>
<reference evidence="16 17" key="1">
    <citation type="journal article" date="2014" name="Antonie Van Leeuwenhoek">
        <title>Hyphomonas beringensis sp. nov. and Hyphomonas chukchiensis sp. nov., isolated from surface seawater of the Bering Sea and Chukchi Sea.</title>
        <authorList>
            <person name="Li C."/>
            <person name="Lai Q."/>
            <person name="Li G."/>
            <person name="Dong C."/>
            <person name="Wang J."/>
            <person name="Liao Y."/>
            <person name="Shao Z."/>
        </authorList>
    </citation>
    <scope>NUCLEOTIDE SEQUENCE [LARGE SCALE GENOMIC DNA]</scope>
    <source>
        <strain evidence="16 17">BH-BN04-4</strain>
    </source>
</reference>
<comment type="subcellular location">
    <subcellularLocation>
        <location evidence="1">Cell membrane</location>
        <topology evidence="1">Multi-pass membrane protein</topology>
    </subcellularLocation>
</comment>
<evidence type="ECO:0000256" key="3">
    <source>
        <dbReference type="ARBA" id="ARBA00012014"/>
    </source>
</evidence>
<dbReference type="eggNOG" id="COG0392">
    <property type="taxonomic scope" value="Bacteria"/>
</dbReference>
<evidence type="ECO:0000256" key="14">
    <source>
        <dbReference type="SAM" id="Phobius"/>
    </source>
</evidence>
<name>A0A062UF10_9PROT</name>
<keyword evidence="10 14" id="KW-0472">Membrane</keyword>
<evidence type="ECO:0000256" key="12">
    <source>
        <dbReference type="ARBA" id="ARBA00031899"/>
    </source>
</evidence>
<dbReference type="GO" id="GO:0050071">
    <property type="term" value="F:phosphatidylglycerol lysyltransferase activity"/>
    <property type="evidence" value="ECO:0007669"/>
    <property type="project" value="UniProtKB-EC"/>
</dbReference>
<proteinExistence type="inferred from homology"/>
<dbReference type="InterPro" id="IPR051211">
    <property type="entry name" value="PG_lysyltransferase"/>
</dbReference>
<dbReference type="AlphaFoldDB" id="A0A062UF10"/>
<dbReference type="EC" id="2.3.2.3" evidence="3"/>
<evidence type="ECO:0000313" key="16">
    <source>
        <dbReference type="EMBL" id="KCZ56927.1"/>
    </source>
</evidence>
<keyword evidence="9" id="KW-0443">Lipid metabolism</keyword>
<keyword evidence="17" id="KW-1185">Reference proteome</keyword>
<evidence type="ECO:0000256" key="6">
    <source>
        <dbReference type="ARBA" id="ARBA00022679"/>
    </source>
</evidence>
<dbReference type="PANTHER" id="PTHR34697">
    <property type="entry name" value="PHOSPHATIDYLGLYCEROL LYSYLTRANSFERASE"/>
    <property type="match status" value="1"/>
</dbReference>
<dbReference type="Pfam" id="PF03706">
    <property type="entry name" value="LPG_synthase_TM"/>
    <property type="match status" value="1"/>
</dbReference>
<evidence type="ECO:0000256" key="9">
    <source>
        <dbReference type="ARBA" id="ARBA00023098"/>
    </source>
</evidence>
<dbReference type="GO" id="GO:0005886">
    <property type="term" value="C:plasma membrane"/>
    <property type="evidence" value="ECO:0007669"/>
    <property type="project" value="UniProtKB-SubCell"/>
</dbReference>
<dbReference type="NCBIfam" id="NF033480">
    <property type="entry name" value="bifunc_MprF"/>
    <property type="match status" value="1"/>
</dbReference>
<dbReference type="EMBL" id="AWFG01000035">
    <property type="protein sequence ID" value="KCZ56927.1"/>
    <property type="molecule type" value="Genomic_DNA"/>
</dbReference>
<dbReference type="GO" id="GO:0055091">
    <property type="term" value="P:phospholipid homeostasis"/>
    <property type="evidence" value="ECO:0007669"/>
    <property type="project" value="TreeGrafter"/>
</dbReference>
<feature type="transmembrane region" description="Helical" evidence="14">
    <location>
        <begin position="413"/>
        <end position="432"/>
    </location>
</feature>
<keyword evidence="11" id="KW-0046">Antibiotic resistance</keyword>
<feature type="transmembrane region" description="Helical" evidence="14">
    <location>
        <begin position="384"/>
        <end position="406"/>
    </location>
</feature>
<dbReference type="PATRIC" id="fig|1280947.3.peg.2428"/>
<evidence type="ECO:0000256" key="13">
    <source>
        <dbReference type="ARBA" id="ARBA00047540"/>
    </source>
</evidence>
<dbReference type="SUPFAM" id="SSF55729">
    <property type="entry name" value="Acyl-CoA N-acyltransferases (Nat)"/>
    <property type="match status" value="1"/>
</dbReference>
<evidence type="ECO:0000313" key="17">
    <source>
        <dbReference type="Proteomes" id="UP000027190"/>
    </source>
</evidence>
<organism evidence="16 17">
    <name type="scientific">Hyphomonas chukchiensis</name>
    <dbReference type="NCBI Taxonomy" id="1280947"/>
    <lineage>
        <taxon>Bacteria</taxon>
        <taxon>Pseudomonadati</taxon>
        <taxon>Pseudomonadota</taxon>
        <taxon>Alphaproteobacteria</taxon>
        <taxon>Hyphomonadales</taxon>
        <taxon>Hyphomonadaceae</taxon>
        <taxon>Hyphomonas</taxon>
    </lineage>
</organism>
<dbReference type="PANTHER" id="PTHR34697:SF2">
    <property type="entry name" value="PHOSPHATIDYLGLYCEROL LYSYLTRANSFERASE"/>
    <property type="match status" value="1"/>
</dbReference>
<keyword evidence="8 14" id="KW-1133">Transmembrane helix</keyword>
<gene>
    <name evidence="16" type="ORF">HY30_17880</name>
</gene>
<keyword evidence="7 14" id="KW-0812">Transmembrane</keyword>
<dbReference type="eggNOG" id="COG2898">
    <property type="taxonomic scope" value="Bacteria"/>
</dbReference>
<evidence type="ECO:0000256" key="11">
    <source>
        <dbReference type="ARBA" id="ARBA00023251"/>
    </source>
</evidence>
<keyword evidence="5" id="KW-1003">Cell membrane</keyword>
<evidence type="ECO:0000259" key="15">
    <source>
        <dbReference type="Pfam" id="PF09924"/>
    </source>
</evidence>
<feature type="transmembrane region" description="Helical" evidence="14">
    <location>
        <begin position="178"/>
        <end position="200"/>
    </location>
</feature>
<evidence type="ECO:0000256" key="1">
    <source>
        <dbReference type="ARBA" id="ARBA00004651"/>
    </source>
</evidence>
<feature type="domain" description="Phosphatidylglycerol lysyltransferase C-terminal" evidence="15">
    <location>
        <begin position="557"/>
        <end position="845"/>
    </location>
</feature>
<evidence type="ECO:0000256" key="10">
    <source>
        <dbReference type="ARBA" id="ARBA00023136"/>
    </source>
</evidence>
<dbReference type="GO" id="GO:0046677">
    <property type="term" value="P:response to antibiotic"/>
    <property type="evidence" value="ECO:0007669"/>
    <property type="project" value="UniProtKB-KW"/>
</dbReference>
<feature type="transmembrane region" description="Helical" evidence="14">
    <location>
        <begin position="220"/>
        <end position="245"/>
    </location>
</feature>
<feature type="transmembrane region" description="Helical" evidence="14">
    <location>
        <begin position="142"/>
        <end position="166"/>
    </location>
</feature>
<keyword evidence="6" id="KW-0808">Transferase</keyword>
<dbReference type="Proteomes" id="UP000027190">
    <property type="component" value="Unassembled WGS sequence"/>
</dbReference>
<evidence type="ECO:0000256" key="5">
    <source>
        <dbReference type="ARBA" id="ARBA00022475"/>
    </source>
</evidence>
<sequence>MERRRVAEQTDAAFEDQPVTALAPWKRRLGLLLVALLFVAAIVAVHTELRHMSMHRIYGELRGLTLSQVLLALAGTVISYLGVSGYDTLALRYARKPLPYQKTAFASFTSYALSNTLGMPLLTGGAVRYRLYSSWGLTAQDVGLLAVVTGGTLYVGALTFAGLGLLVEADRFESVFHVPAVLAHAAGLVFLALVLAFLVLSRFTNRTWRIRSYEITPPGLPVASGQLLVSMADWAGASLVLFAVLPPDTGLSYLAFLPIFVAATFIGGMSGLPGGVGVFEAVILLMVPASSSEALAASLIAYRVLYYLMPLAVAAILLAVHQYRHAGAQIKGAAAAAQDVTELFAPTLFSLIAFLAGAFMLISATTPTLAGPLEAAGRILPLPVIELSHFLASIVGVLLLIVALGLRQKLDHAWTIGMILLVLGAGLTLLKGAHPHEAIILLVSLGLLATSRKAFYRKTPLSQARLTLPWILAILGAVSAAIWLGFFSYEHVAYRDELWWTFSINGQTSRFLRAAAAIPIVLLLASLWRWLQPAIRKQHSAAEAPEPGRIAEILACADTGYADGALALLDDKQFLFSPSGNSFIMYGVRGRHWIAMSAPVGKQAEIGPLLWQFREQADLYGAVPVFYSVRKEFLPLALDLGLSAQKIGETALVPLQDFSLEGSSRSSLRASHKRALRDGLTFEIIPASACDDILPDLASISDEWLAIHGGAEKSFSLGRFDRDYLRNFPMGVAWCDGQIVAFANLMSTADGKEIAIDLMRYGHAAPKGVMDFLFIELMLWGKAQGAETFDLGMAPLSGLEGHRLATLTSKLGAFVYEHANKIYGFEGLRNYKKKFLPEWEPLYLAAPAGLSLPIALGDVAMLTSGGLKGMFTKS</sequence>
<evidence type="ECO:0000256" key="4">
    <source>
        <dbReference type="ARBA" id="ARBA00021546"/>
    </source>
</evidence>
<dbReference type="InterPro" id="IPR022791">
    <property type="entry name" value="L-PG_synthase/AglD"/>
</dbReference>
<dbReference type="InterPro" id="IPR016181">
    <property type="entry name" value="Acyl_CoA_acyltransferase"/>
</dbReference>
<accession>A0A062UF10</accession>
<feature type="transmembrane region" description="Helical" evidence="14">
    <location>
        <begin position="467"/>
        <end position="489"/>
    </location>
</feature>
<feature type="transmembrane region" description="Helical" evidence="14">
    <location>
        <begin position="343"/>
        <end position="364"/>
    </location>
</feature>
<dbReference type="GO" id="GO:0006629">
    <property type="term" value="P:lipid metabolic process"/>
    <property type="evidence" value="ECO:0007669"/>
    <property type="project" value="UniProtKB-KW"/>
</dbReference>
<feature type="transmembrane region" description="Helical" evidence="14">
    <location>
        <begin position="61"/>
        <end position="83"/>
    </location>
</feature>